<feature type="domain" description="Type I restriction modification DNA specificity" evidence="5">
    <location>
        <begin position="245"/>
        <end position="428"/>
    </location>
</feature>
<accession>A0ABT3LB86</accession>
<feature type="coiled-coil region" evidence="4">
    <location>
        <begin position="172"/>
        <end position="206"/>
    </location>
</feature>
<dbReference type="CDD" id="cd17517">
    <property type="entry name" value="RMtype1_S_EcoKI_StySPI-TRD2-CR2_like"/>
    <property type="match status" value="1"/>
</dbReference>
<dbReference type="Pfam" id="PF01420">
    <property type="entry name" value="Methylase_S"/>
    <property type="match status" value="2"/>
</dbReference>
<evidence type="ECO:0000313" key="7">
    <source>
        <dbReference type="Proteomes" id="UP001526426"/>
    </source>
</evidence>
<organism evidence="6 7">
    <name type="scientific">Spirulina subsalsa FACHB-351</name>
    <dbReference type="NCBI Taxonomy" id="234711"/>
    <lineage>
        <taxon>Bacteria</taxon>
        <taxon>Bacillati</taxon>
        <taxon>Cyanobacteriota</taxon>
        <taxon>Cyanophyceae</taxon>
        <taxon>Spirulinales</taxon>
        <taxon>Spirulinaceae</taxon>
        <taxon>Spirulina</taxon>
    </lineage>
</organism>
<reference evidence="6 7" key="1">
    <citation type="submission" date="2021-08" db="EMBL/GenBank/DDBJ databases">
        <title>Draft genome sequence of Spirulina subsalsa with high tolerance to salinity and hype-accumulation of phycocyanin.</title>
        <authorList>
            <person name="Pei H."/>
            <person name="Jiang L."/>
        </authorList>
    </citation>
    <scope>NUCLEOTIDE SEQUENCE [LARGE SCALE GENOMIC DNA]</scope>
    <source>
        <strain evidence="6 7">FACHB-351</strain>
    </source>
</reference>
<evidence type="ECO:0000256" key="4">
    <source>
        <dbReference type="SAM" id="Coils"/>
    </source>
</evidence>
<evidence type="ECO:0000256" key="2">
    <source>
        <dbReference type="ARBA" id="ARBA00022747"/>
    </source>
</evidence>
<evidence type="ECO:0000259" key="5">
    <source>
        <dbReference type="Pfam" id="PF01420"/>
    </source>
</evidence>
<dbReference type="PANTHER" id="PTHR30408:SF13">
    <property type="entry name" value="TYPE I RESTRICTION ENZYME HINDI SPECIFICITY SUBUNIT"/>
    <property type="match status" value="1"/>
</dbReference>
<dbReference type="InterPro" id="IPR000055">
    <property type="entry name" value="Restrct_endonuc_typeI_TRD"/>
</dbReference>
<dbReference type="GO" id="GO:0004519">
    <property type="term" value="F:endonuclease activity"/>
    <property type="evidence" value="ECO:0007669"/>
    <property type="project" value="UniProtKB-KW"/>
</dbReference>
<dbReference type="PANTHER" id="PTHR30408">
    <property type="entry name" value="TYPE-1 RESTRICTION ENZYME ECOKI SPECIFICITY PROTEIN"/>
    <property type="match status" value="1"/>
</dbReference>
<dbReference type="GO" id="GO:0016787">
    <property type="term" value="F:hydrolase activity"/>
    <property type="evidence" value="ECO:0007669"/>
    <property type="project" value="UniProtKB-KW"/>
</dbReference>
<evidence type="ECO:0000313" key="6">
    <source>
        <dbReference type="EMBL" id="MCW6038780.1"/>
    </source>
</evidence>
<protein>
    <submittedName>
        <fullName evidence="6">Restriction endonuclease subunit S</fullName>
        <ecNumber evidence="6">3.1.21.-</ecNumber>
    </submittedName>
</protein>
<dbReference type="SUPFAM" id="SSF116734">
    <property type="entry name" value="DNA methylase specificity domain"/>
    <property type="match status" value="2"/>
</dbReference>
<keyword evidence="3" id="KW-0238">DNA-binding</keyword>
<keyword evidence="4" id="KW-0175">Coiled coil</keyword>
<keyword evidence="7" id="KW-1185">Reference proteome</keyword>
<keyword evidence="6" id="KW-0255">Endonuclease</keyword>
<evidence type="ECO:0000256" key="3">
    <source>
        <dbReference type="ARBA" id="ARBA00023125"/>
    </source>
</evidence>
<dbReference type="EMBL" id="JAIHOM010000177">
    <property type="protein sequence ID" value="MCW6038780.1"/>
    <property type="molecule type" value="Genomic_DNA"/>
</dbReference>
<comment type="caution">
    <text evidence="6">The sequence shown here is derived from an EMBL/GenBank/DDBJ whole genome shotgun (WGS) entry which is preliminary data.</text>
</comment>
<dbReference type="EC" id="3.1.21.-" evidence="6"/>
<comment type="similarity">
    <text evidence="1">Belongs to the type-I restriction system S methylase family.</text>
</comment>
<gene>
    <name evidence="6" type="ORF">K4A83_21270</name>
</gene>
<dbReference type="RefSeq" id="WP_265266705.1">
    <property type="nucleotide sequence ID" value="NZ_JAIHOM010000177.1"/>
</dbReference>
<dbReference type="InterPro" id="IPR052021">
    <property type="entry name" value="Type-I_RS_S_subunit"/>
</dbReference>
<keyword evidence="6" id="KW-0540">Nuclease</keyword>
<feature type="domain" description="Type I restriction modification DNA specificity" evidence="5">
    <location>
        <begin position="45"/>
        <end position="197"/>
    </location>
</feature>
<keyword evidence="6" id="KW-0378">Hydrolase</keyword>
<dbReference type="InterPro" id="IPR044946">
    <property type="entry name" value="Restrct_endonuc_typeI_TRD_sf"/>
</dbReference>
<keyword evidence="2" id="KW-0680">Restriction system</keyword>
<dbReference type="Gene3D" id="3.90.220.20">
    <property type="entry name" value="DNA methylase specificity domains"/>
    <property type="match status" value="2"/>
</dbReference>
<evidence type="ECO:0000256" key="1">
    <source>
        <dbReference type="ARBA" id="ARBA00010923"/>
    </source>
</evidence>
<dbReference type="Proteomes" id="UP001526426">
    <property type="component" value="Unassembled WGS sequence"/>
</dbReference>
<sequence>MSEWKETDIGLIPKDWQYVPFQSVLLQPLRNGIYKSKEYHGRGTRVVNMGEIFSFDKLPCVEMSRIELDKDEFEKSSVIEGDLLFARRSLVAEGAGKCTLVLSQNEPLTFESSIIRARPNPKKTDSAYLLYLFSSRIGKYLLRTILRQVAVSGITGTDLAKLNLPLPVLEEQKSVSNLLSSLDRKIENLRNQNETLEKIAQTLFKHWFVDFEFPYDFAQGRPNADGKPYKSSGGEMMPSELGEIPVGWRVGKLGDVTTTITKGTTPTTLKRQFQESGINFLKAESITDQHSIDSSKLAYIDEETNQLLRRSILQEKDVVYTIAGTIGRYAMVGKSLLPANTNQAVAIIRPNIEKVDPEYILCYFSSRSYQYYLSSRVVQAVQANLSLAILGESPIIIPSTQIRKSFGELIKPLVRKKEQNQEQIQTLTQTRDALLPKLMSGQLRIKP</sequence>
<name>A0ABT3LB86_9CYAN</name>
<proteinExistence type="inferred from homology"/>